<reference evidence="1" key="1">
    <citation type="submission" date="2014-11" db="EMBL/GenBank/DDBJ databases">
        <authorList>
            <person name="Amaro Gonzalez C."/>
        </authorList>
    </citation>
    <scope>NUCLEOTIDE SEQUENCE</scope>
</reference>
<organism evidence="1">
    <name type="scientific">Anguilla anguilla</name>
    <name type="common">European freshwater eel</name>
    <name type="synonym">Muraena anguilla</name>
    <dbReference type="NCBI Taxonomy" id="7936"/>
    <lineage>
        <taxon>Eukaryota</taxon>
        <taxon>Metazoa</taxon>
        <taxon>Chordata</taxon>
        <taxon>Craniata</taxon>
        <taxon>Vertebrata</taxon>
        <taxon>Euteleostomi</taxon>
        <taxon>Actinopterygii</taxon>
        <taxon>Neopterygii</taxon>
        <taxon>Teleostei</taxon>
        <taxon>Anguilliformes</taxon>
        <taxon>Anguillidae</taxon>
        <taxon>Anguilla</taxon>
    </lineage>
</organism>
<dbReference type="AlphaFoldDB" id="A0A0E9TTS6"/>
<protein>
    <submittedName>
        <fullName evidence="1">Uncharacterized protein</fullName>
    </submittedName>
</protein>
<proteinExistence type="predicted"/>
<sequence length="18" mass="2204">MEMEETNNMLLYGIKSHY</sequence>
<accession>A0A0E9TTS6</accession>
<name>A0A0E9TTS6_ANGAN</name>
<evidence type="ECO:0000313" key="1">
    <source>
        <dbReference type="EMBL" id="JAH57104.1"/>
    </source>
</evidence>
<reference evidence="1" key="2">
    <citation type="journal article" date="2015" name="Fish Shellfish Immunol.">
        <title>Early steps in the European eel (Anguilla anguilla)-Vibrio vulnificus interaction in the gills: Role of the RtxA13 toxin.</title>
        <authorList>
            <person name="Callol A."/>
            <person name="Pajuelo D."/>
            <person name="Ebbesson L."/>
            <person name="Teles M."/>
            <person name="MacKenzie S."/>
            <person name="Amaro C."/>
        </authorList>
    </citation>
    <scope>NUCLEOTIDE SEQUENCE</scope>
</reference>
<dbReference type="EMBL" id="GBXM01051473">
    <property type="protein sequence ID" value="JAH57104.1"/>
    <property type="molecule type" value="Transcribed_RNA"/>
</dbReference>